<protein>
    <submittedName>
        <fullName evidence="2">Uncharacterized protein</fullName>
    </submittedName>
</protein>
<name>A0A9Q0I447_9TELE</name>
<dbReference type="EMBL" id="JANIIK010000118">
    <property type="protein sequence ID" value="KAJ3585204.1"/>
    <property type="molecule type" value="Genomic_DNA"/>
</dbReference>
<dbReference type="OrthoDB" id="5983381at2759"/>
<evidence type="ECO:0000313" key="3">
    <source>
        <dbReference type="Proteomes" id="UP001148018"/>
    </source>
</evidence>
<feature type="region of interest" description="Disordered" evidence="1">
    <location>
        <begin position="31"/>
        <end position="117"/>
    </location>
</feature>
<accession>A0A9Q0I447</accession>
<evidence type="ECO:0000256" key="1">
    <source>
        <dbReference type="SAM" id="MobiDB-lite"/>
    </source>
</evidence>
<feature type="compositionally biased region" description="Basic and acidic residues" evidence="1">
    <location>
        <begin position="70"/>
        <end position="85"/>
    </location>
</feature>
<comment type="caution">
    <text evidence="2">The sequence shown here is derived from an EMBL/GenBank/DDBJ whole genome shotgun (WGS) entry which is preliminary data.</text>
</comment>
<evidence type="ECO:0000313" key="2">
    <source>
        <dbReference type="EMBL" id="KAJ3585204.1"/>
    </source>
</evidence>
<reference evidence="2" key="1">
    <citation type="submission" date="2022-07" db="EMBL/GenBank/DDBJ databases">
        <title>Chromosome-level genome of Muraenolepis orangiensis.</title>
        <authorList>
            <person name="Kim J."/>
        </authorList>
    </citation>
    <scope>NUCLEOTIDE SEQUENCE</scope>
    <source>
        <strain evidence="2">KU_S4_2022</strain>
        <tissue evidence="2">Muscle</tissue>
    </source>
</reference>
<dbReference type="Proteomes" id="UP001148018">
    <property type="component" value="Unassembled WGS sequence"/>
</dbReference>
<organism evidence="2 3">
    <name type="scientific">Muraenolepis orangiensis</name>
    <name type="common">Patagonian moray cod</name>
    <dbReference type="NCBI Taxonomy" id="630683"/>
    <lineage>
        <taxon>Eukaryota</taxon>
        <taxon>Metazoa</taxon>
        <taxon>Chordata</taxon>
        <taxon>Craniata</taxon>
        <taxon>Vertebrata</taxon>
        <taxon>Euteleostomi</taxon>
        <taxon>Actinopterygii</taxon>
        <taxon>Neopterygii</taxon>
        <taxon>Teleostei</taxon>
        <taxon>Neoteleostei</taxon>
        <taxon>Acanthomorphata</taxon>
        <taxon>Zeiogadaria</taxon>
        <taxon>Gadariae</taxon>
        <taxon>Gadiformes</taxon>
        <taxon>Muraenolepidoidei</taxon>
        <taxon>Muraenolepididae</taxon>
        <taxon>Muraenolepis</taxon>
    </lineage>
</organism>
<sequence>GLPGLPTLAALHSNQILTVKVCQCKRSLESPGLIRASPGSDPGLIRASPGSDPGLIRASPGSDPGLIRASPRETKAKPDLRDPRGHRAPPAQGAPRGTRAKTGPEAATQEPPEKSDQ</sequence>
<gene>
    <name evidence="2" type="ORF">NHX12_013925</name>
</gene>
<feature type="non-terminal residue" evidence="2">
    <location>
        <position position="1"/>
    </location>
</feature>
<feature type="non-terminal residue" evidence="2">
    <location>
        <position position="117"/>
    </location>
</feature>
<proteinExistence type="predicted"/>
<dbReference type="AlphaFoldDB" id="A0A9Q0I447"/>
<keyword evidence="3" id="KW-1185">Reference proteome</keyword>